<proteinExistence type="predicted"/>
<dbReference type="AlphaFoldDB" id="A0A4P0Y9P0"/>
<dbReference type="Proteomes" id="UP000507695">
    <property type="component" value="Unassembled WGS sequence"/>
</dbReference>
<accession>A0A4P0Y9P0</accession>
<dbReference type="PANTHER" id="PTHR35370">
    <property type="entry name" value="CYTOPLASMIC PROTEIN-RELATED-RELATED"/>
    <property type="match status" value="1"/>
</dbReference>
<gene>
    <name evidence="1" type="ORF">NCTC9183_04508</name>
</gene>
<dbReference type="InterPro" id="IPR010272">
    <property type="entry name" value="T6SS_TssF"/>
</dbReference>
<sequence length="121" mass="13580">MRYLREAAKRSRRLTPIGRRCWNLDKAGTPDPYVERLFEGFAFSVGRLREKIDDDLPELTEGLVSMLWPHYLRTIPSLSIVALTPTLPAMKMAETVPAGFEISSRPLGRKIPCAGTEPPAI</sequence>
<organism evidence="1">
    <name type="scientific">Klebsiella pneumoniae</name>
    <dbReference type="NCBI Taxonomy" id="573"/>
    <lineage>
        <taxon>Bacteria</taxon>
        <taxon>Pseudomonadati</taxon>
        <taxon>Pseudomonadota</taxon>
        <taxon>Gammaproteobacteria</taxon>
        <taxon>Enterobacterales</taxon>
        <taxon>Enterobacteriaceae</taxon>
        <taxon>Klebsiella/Raoultella group</taxon>
        <taxon>Klebsiella</taxon>
        <taxon>Klebsiella pneumoniae complex</taxon>
    </lineage>
</organism>
<name>A0A4P0Y9P0_KLEPN</name>
<protein>
    <submittedName>
        <fullName evidence="1">Protein ImpG/VasA</fullName>
    </submittedName>
</protein>
<evidence type="ECO:0000313" key="1">
    <source>
        <dbReference type="EMBL" id="VTM57048.1"/>
    </source>
</evidence>
<dbReference type="Pfam" id="PF05947">
    <property type="entry name" value="T6SS_TssF"/>
    <property type="match status" value="1"/>
</dbReference>
<dbReference type="PANTHER" id="PTHR35370:SF4">
    <property type="entry name" value="TYPE VI SECRETION SYSTEM BASEPLATE SUBUNIT TSSF"/>
    <property type="match status" value="1"/>
</dbReference>
<reference evidence="1" key="1">
    <citation type="submission" date="2019-04" db="EMBL/GenBank/DDBJ databases">
        <authorList>
            <consortium name="Pathogen Informatics"/>
        </authorList>
    </citation>
    <scope>NUCLEOTIDE SEQUENCE</scope>
    <source>
        <strain evidence="1">NCTC9183</strain>
    </source>
</reference>
<dbReference type="EMBL" id="CABDVL010000003">
    <property type="protein sequence ID" value="VTM57048.1"/>
    <property type="molecule type" value="Genomic_DNA"/>
</dbReference>